<keyword evidence="1" id="KW-0472">Membrane</keyword>
<evidence type="ECO:0000259" key="2">
    <source>
        <dbReference type="Pfam" id="PF09992"/>
    </source>
</evidence>
<organism evidence="3 4">
    <name type="scientific">Candidatus Onthousia excrementipullorum</name>
    <dbReference type="NCBI Taxonomy" id="2840884"/>
    <lineage>
        <taxon>Bacteria</taxon>
        <taxon>Bacillati</taxon>
        <taxon>Bacillota</taxon>
        <taxon>Bacilli</taxon>
        <taxon>Candidatus Onthousia</taxon>
    </lineage>
</organism>
<evidence type="ECO:0000256" key="1">
    <source>
        <dbReference type="SAM" id="Phobius"/>
    </source>
</evidence>
<evidence type="ECO:0000313" key="4">
    <source>
        <dbReference type="Proteomes" id="UP000824232"/>
    </source>
</evidence>
<keyword evidence="1" id="KW-0812">Transmembrane</keyword>
<dbReference type="PANTHER" id="PTHR40446:SF2">
    <property type="entry name" value="N-ACETYLGLUCOSAMINE-1-PHOSPHODIESTER ALPHA-N-ACETYLGLUCOSAMINIDASE"/>
    <property type="match status" value="1"/>
</dbReference>
<reference evidence="3" key="2">
    <citation type="journal article" date="2021" name="PeerJ">
        <title>Extensive microbial diversity within the chicken gut microbiome revealed by metagenomics and culture.</title>
        <authorList>
            <person name="Gilroy R."/>
            <person name="Ravi A."/>
            <person name="Getino M."/>
            <person name="Pursley I."/>
            <person name="Horton D.L."/>
            <person name="Alikhan N.F."/>
            <person name="Baker D."/>
            <person name="Gharbi K."/>
            <person name="Hall N."/>
            <person name="Watson M."/>
            <person name="Adriaenssens E.M."/>
            <person name="Foster-Nyarko E."/>
            <person name="Jarju S."/>
            <person name="Secka A."/>
            <person name="Antonio M."/>
            <person name="Oren A."/>
            <person name="Chaudhuri R.R."/>
            <person name="La Ragione R."/>
            <person name="Hildebrand F."/>
            <person name="Pallen M.J."/>
        </authorList>
    </citation>
    <scope>NUCLEOTIDE SEQUENCE</scope>
    <source>
        <strain evidence="3">CHK184-20233</strain>
    </source>
</reference>
<feature type="domain" description="Phosphodiester glycosidase" evidence="2">
    <location>
        <begin position="180"/>
        <end position="360"/>
    </location>
</feature>
<comment type="caution">
    <text evidence="3">The sequence shown here is derived from an EMBL/GenBank/DDBJ whole genome shotgun (WGS) entry which is preliminary data.</text>
</comment>
<gene>
    <name evidence="3" type="ORF">IAB38_00765</name>
</gene>
<keyword evidence="3" id="KW-0378">Hydrolase</keyword>
<dbReference type="Pfam" id="PF09992">
    <property type="entry name" value="NAGPA"/>
    <property type="match status" value="1"/>
</dbReference>
<dbReference type="GO" id="GO:0016798">
    <property type="term" value="F:hydrolase activity, acting on glycosyl bonds"/>
    <property type="evidence" value="ECO:0007669"/>
    <property type="project" value="UniProtKB-KW"/>
</dbReference>
<reference evidence="3" key="1">
    <citation type="submission" date="2020-10" db="EMBL/GenBank/DDBJ databases">
        <authorList>
            <person name="Gilroy R."/>
        </authorList>
    </citation>
    <scope>NUCLEOTIDE SEQUENCE</scope>
    <source>
        <strain evidence="3">CHK184-20233</strain>
    </source>
</reference>
<dbReference type="EMBL" id="DVHC01000010">
    <property type="protein sequence ID" value="HIR58560.1"/>
    <property type="molecule type" value="Genomic_DNA"/>
</dbReference>
<keyword evidence="1" id="KW-1133">Transmembrane helix</keyword>
<sequence length="361" mass="39501">MNRNDLDKTILMPSIASEIKKEKRKEKSLVTKVIIALFIIGSSLSLFLFYGPISGFRNFWITSAMTSMSHQYLATWFYNDDVINEVLSNNHIIEVDENTNPDLINFKDYDTNAKIYKNEYEKQILTKDPGNDLYKVIEVSGSGYQGYLVAIYDPSRVSIATTAYLGKRGEAITTVAKRENAVIAINAGGFYDPDWNSNGALPHGTVIQNGKIVSDFEDAQMGGGFVGFTKDNKLVLAKMTKEEALDMGMRDAIEFGPFLIVNGKSSFVKGNGGWGIAPRTAIGQREDGIVLFLVINGRLATSIGADMGDLTEIMENYGAVNAANMDGGSSSALVINNKIINTPVAGGKDGLRDIPTFWIVK</sequence>
<dbReference type="Proteomes" id="UP000824232">
    <property type="component" value="Unassembled WGS sequence"/>
</dbReference>
<dbReference type="InterPro" id="IPR018711">
    <property type="entry name" value="NAGPA"/>
</dbReference>
<keyword evidence="3" id="KW-0326">Glycosidase</keyword>
<dbReference type="PANTHER" id="PTHR40446">
    <property type="entry name" value="N-ACETYLGLUCOSAMINE-1-PHOSPHODIESTER ALPHA-N-ACETYLGLUCOSAMINIDASE"/>
    <property type="match status" value="1"/>
</dbReference>
<feature type="transmembrane region" description="Helical" evidence="1">
    <location>
        <begin position="29"/>
        <end position="50"/>
    </location>
</feature>
<dbReference type="AlphaFoldDB" id="A0A9D1DT10"/>
<protein>
    <submittedName>
        <fullName evidence="3">Phosphodiester glycosidase family protein</fullName>
    </submittedName>
</protein>
<accession>A0A9D1DT10</accession>
<name>A0A9D1DT10_9FIRM</name>
<evidence type="ECO:0000313" key="3">
    <source>
        <dbReference type="EMBL" id="HIR58560.1"/>
    </source>
</evidence>
<proteinExistence type="predicted"/>